<dbReference type="Pfam" id="PF02481">
    <property type="entry name" value="DNA_processg_A"/>
    <property type="match status" value="1"/>
</dbReference>
<dbReference type="SUPFAM" id="SSF46785">
    <property type="entry name" value="Winged helix' DNA-binding domain"/>
    <property type="match status" value="1"/>
</dbReference>
<dbReference type="Gene3D" id="1.10.10.10">
    <property type="entry name" value="Winged helix-like DNA-binding domain superfamily/Winged helix DNA-binding domain"/>
    <property type="match status" value="1"/>
</dbReference>
<organism evidence="4 5">
    <name type="scientific">Solitalea agri</name>
    <dbReference type="NCBI Taxonomy" id="2953739"/>
    <lineage>
        <taxon>Bacteria</taxon>
        <taxon>Pseudomonadati</taxon>
        <taxon>Bacteroidota</taxon>
        <taxon>Sphingobacteriia</taxon>
        <taxon>Sphingobacteriales</taxon>
        <taxon>Sphingobacteriaceae</taxon>
        <taxon>Solitalea</taxon>
    </lineage>
</organism>
<dbReference type="EMBL" id="JAMWYS010000003">
    <property type="protein sequence ID" value="MCO4291411.1"/>
    <property type="molecule type" value="Genomic_DNA"/>
</dbReference>
<proteinExistence type="inferred from homology"/>
<dbReference type="InterPro" id="IPR036388">
    <property type="entry name" value="WH-like_DNA-bd_sf"/>
</dbReference>
<dbReference type="Pfam" id="PF14520">
    <property type="entry name" value="HHH_5"/>
    <property type="match status" value="1"/>
</dbReference>
<gene>
    <name evidence="4" type="primary">dprA</name>
    <name evidence="4" type="ORF">NF867_00865</name>
</gene>
<dbReference type="NCBIfam" id="TIGR00732">
    <property type="entry name" value="dprA"/>
    <property type="match status" value="1"/>
</dbReference>
<dbReference type="Pfam" id="PF17782">
    <property type="entry name" value="WHD_DprA"/>
    <property type="match status" value="1"/>
</dbReference>
<evidence type="ECO:0000313" key="5">
    <source>
        <dbReference type="Proteomes" id="UP001155182"/>
    </source>
</evidence>
<dbReference type="InterPro" id="IPR010994">
    <property type="entry name" value="RuvA_2-like"/>
</dbReference>
<feature type="domain" description="DprA winged helix" evidence="3">
    <location>
        <begin position="305"/>
        <end position="358"/>
    </location>
</feature>
<dbReference type="SUPFAM" id="SSF102405">
    <property type="entry name" value="MCP/YpsA-like"/>
    <property type="match status" value="1"/>
</dbReference>
<comment type="caution">
    <text evidence="4">The sequence shown here is derived from an EMBL/GenBank/DDBJ whole genome shotgun (WGS) entry which is preliminary data.</text>
</comment>
<sequence length="363" mass="40399">MSLLHQIALTLVPGVGNVNGRNLLSYCGSEEEIFKSKISSLVKIPGIGNKVANAIHNASHLRRAEEELEFISKFKINTYFFTSSQYPKRLKNCDDAPILLYTKGNCDFNQQKVISIVGTRNASDYGKEFTRKFIEDLQHHNPIIVSGLAYGIDIIAHKVALKHELATIGVLAHGLDKIYPAAHRSVASKMIQNGALITEFISQSKPDRENFPKRNRIVAGMCDATVVVEAGEKGGALITADIANSYNRDVFAVPGRAFDEFSVGCNHLIKSNSAQLITSAKDFEFFMGWNSEKINRKGMRELFYDLNDEEKIVLELINSENTISIDDLLIKSRFSSSNISKILLNLEFNALVKQLPGKIYSIL</sequence>
<dbReference type="InterPro" id="IPR041614">
    <property type="entry name" value="DprA_WH"/>
</dbReference>
<comment type="similarity">
    <text evidence="1">Belongs to the DprA/Smf family.</text>
</comment>
<reference evidence="4" key="1">
    <citation type="submission" date="2022-06" db="EMBL/GenBank/DDBJ databases">
        <title>Solitalea sp. MAHUQ-68 isolated from rhizospheric soil.</title>
        <authorList>
            <person name="Huq M.A."/>
        </authorList>
    </citation>
    <scope>NUCLEOTIDE SEQUENCE</scope>
    <source>
        <strain evidence="4">MAHUQ-68</strain>
    </source>
</reference>
<dbReference type="InterPro" id="IPR003488">
    <property type="entry name" value="DprA"/>
</dbReference>
<dbReference type="InterPro" id="IPR036390">
    <property type="entry name" value="WH_DNA-bd_sf"/>
</dbReference>
<dbReference type="RefSeq" id="WP_252585639.1">
    <property type="nucleotide sequence ID" value="NZ_JAMWYS010000003.1"/>
</dbReference>
<evidence type="ECO:0000259" key="2">
    <source>
        <dbReference type="Pfam" id="PF02481"/>
    </source>
</evidence>
<dbReference type="PANTHER" id="PTHR43022:SF1">
    <property type="entry name" value="PROTEIN SMF"/>
    <property type="match status" value="1"/>
</dbReference>
<evidence type="ECO:0000259" key="3">
    <source>
        <dbReference type="Pfam" id="PF17782"/>
    </source>
</evidence>
<dbReference type="SUPFAM" id="SSF47781">
    <property type="entry name" value="RuvA domain 2-like"/>
    <property type="match status" value="1"/>
</dbReference>
<dbReference type="GO" id="GO:0009294">
    <property type="term" value="P:DNA-mediated transformation"/>
    <property type="evidence" value="ECO:0007669"/>
    <property type="project" value="InterPro"/>
</dbReference>
<feature type="domain" description="Smf/DprA SLOG" evidence="2">
    <location>
        <begin position="79"/>
        <end position="283"/>
    </location>
</feature>
<name>A0A9X2EZH3_9SPHI</name>
<protein>
    <submittedName>
        <fullName evidence="4">DNA-processing protein DprA</fullName>
    </submittedName>
</protein>
<dbReference type="Proteomes" id="UP001155182">
    <property type="component" value="Unassembled WGS sequence"/>
</dbReference>
<evidence type="ECO:0000313" key="4">
    <source>
        <dbReference type="EMBL" id="MCO4291411.1"/>
    </source>
</evidence>
<keyword evidence="5" id="KW-1185">Reference proteome</keyword>
<dbReference type="AlphaFoldDB" id="A0A9X2EZH3"/>
<dbReference type="InterPro" id="IPR057666">
    <property type="entry name" value="DrpA_SLOG"/>
</dbReference>
<evidence type="ECO:0000256" key="1">
    <source>
        <dbReference type="ARBA" id="ARBA00006525"/>
    </source>
</evidence>
<dbReference type="Gene3D" id="3.40.50.450">
    <property type="match status" value="1"/>
</dbReference>
<accession>A0A9X2EZH3</accession>
<dbReference type="PANTHER" id="PTHR43022">
    <property type="entry name" value="PROTEIN SMF"/>
    <property type="match status" value="1"/>
</dbReference>